<feature type="domain" description="Translation initiation factor 3 C-terminal" evidence="6">
    <location>
        <begin position="77"/>
        <end position="161"/>
    </location>
</feature>
<dbReference type="InterPro" id="IPR019815">
    <property type="entry name" value="Translation_initiation_fac_3_C"/>
</dbReference>
<comment type="subunit">
    <text evidence="4">Monomer.</text>
</comment>
<evidence type="ECO:0000256" key="1">
    <source>
        <dbReference type="ARBA" id="ARBA00005439"/>
    </source>
</evidence>
<dbReference type="Proteomes" id="UP001063782">
    <property type="component" value="Chromosome"/>
</dbReference>
<name>A0ABY6F6R7_9GAMM</name>
<dbReference type="InterPro" id="IPR036788">
    <property type="entry name" value="T_IF-3_C_sf"/>
</dbReference>
<evidence type="ECO:0000256" key="3">
    <source>
        <dbReference type="ARBA" id="ARBA00022917"/>
    </source>
</evidence>
<dbReference type="Pfam" id="PF00707">
    <property type="entry name" value="IF3_C"/>
    <property type="match status" value="1"/>
</dbReference>
<dbReference type="Gene3D" id="3.30.110.10">
    <property type="entry name" value="Translation initiation factor 3 (IF-3), C-terminal domain"/>
    <property type="match status" value="1"/>
</dbReference>
<evidence type="ECO:0000256" key="4">
    <source>
        <dbReference type="HAMAP-Rule" id="MF_00080"/>
    </source>
</evidence>
<comment type="function">
    <text evidence="4">IF-3 binds to the 30S ribosomal subunit and shifts the equilibrium between 70S ribosomes and their 50S and 30S subunits in favor of the free subunits, thus enhancing the availability of 30S subunits on which protein synthesis initiation begins.</text>
</comment>
<keyword evidence="4" id="KW-0963">Cytoplasm</keyword>
<evidence type="ECO:0000256" key="5">
    <source>
        <dbReference type="NCBIfam" id="TIGR00168"/>
    </source>
</evidence>
<dbReference type="InterPro" id="IPR001288">
    <property type="entry name" value="Translation_initiation_fac_3"/>
</dbReference>
<dbReference type="Gene3D" id="3.10.20.80">
    <property type="entry name" value="Translation initiation factor 3 (IF-3), N-terminal domain"/>
    <property type="match status" value="1"/>
</dbReference>
<protein>
    <recommendedName>
        <fullName evidence="4 5">Translation initiation factor IF-3</fullName>
    </recommendedName>
</protein>
<dbReference type="NCBIfam" id="TIGR00168">
    <property type="entry name" value="infC"/>
    <property type="match status" value="1"/>
</dbReference>
<dbReference type="GO" id="GO:0003743">
    <property type="term" value="F:translation initiation factor activity"/>
    <property type="evidence" value="ECO:0007669"/>
    <property type="project" value="UniProtKB-KW"/>
</dbReference>
<dbReference type="Pfam" id="PF05198">
    <property type="entry name" value="IF3_N"/>
    <property type="match status" value="1"/>
</dbReference>
<dbReference type="RefSeq" id="WP_263077321.1">
    <property type="nucleotide sequence ID" value="NZ_CP089977.1"/>
</dbReference>
<evidence type="ECO:0000259" key="6">
    <source>
        <dbReference type="Pfam" id="PF00707"/>
    </source>
</evidence>
<reference evidence="8" key="1">
    <citation type="submission" date="2021-12" db="EMBL/GenBank/DDBJ databases">
        <title>taxonomy of Moraxella sp. ZY201224.</title>
        <authorList>
            <person name="Li F."/>
        </authorList>
    </citation>
    <scope>NUCLEOTIDE SEQUENCE</scope>
    <source>
        <strain evidence="8">ZY201224</strain>
    </source>
</reference>
<sequence>MNEEIRAKEVRLVKEDGEQLGVVDIQTALNAAAEENLDLVEIVADAKPPVCKIMDYKRYLYDQKQKAKEAKKNQKQTQVKEIKLRPGTEEADYQVKLRKIVEFLENKDKVKVSIRFRGREMAHQEIGLKQLERIIEDTTEVASVEQAPKLEGRQIGMLLGPAKKK</sequence>
<organism evidence="8 9">
    <name type="scientific">Moraxella nasicaprae</name>
    <dbReference type="NCBI Taxonomy" id="2904122"/>
    <lineage>
        <taxon>Bacteria</taxon>
        <taxon>Pseudomonadati</taxon>
        <taxon>Pseudomonadota</taxon>
        <taxon>Gammaproteobacteria</taxon>
        <taxon>Moraxellales</taxon>
        <taxon>Moraxellaceae</taxon>
        <taxon>Moraxella</taxon>
    </lineage>
</organism>
<dbReference type="PANTHER" id="PTHR10938:SF0">
    <property type="entry name" value="TRANSLATION INITIATION FACTOR IF-3, MITOCHONDRIAL"/>
    <property type="match status" value="1"/>
</dbReference>
<evidence type="ECO:0000313" key="8">
    <source>
        <dbReference type="EMBL" id="UXZ05800.1"/>
    </source>
</evidence>
<dbReference type="SUPFAM" id="SSF54364">
    <property type="entry name" value="Translation initiation factor IF3, N-terminal domain"/>
    <property type="match status" value="1"/>
</dbReference>
<evidence type="ECO:0000256" key="2">
    <source>
        <dbReference type="ARBA" id="ARBA00022540"/>
    </source>
</evidence>
<dbReference type="InterPro" id="IPR019814">
    <property type="entry name" value="Translation_initiation_fac_3_N"/>
</dbReference>
<dbReference type="InterPro" id="IPR036787">
    <property type="entry name" value="T_IF-3_N_sf"/>
</dbReference>
<evidence type="ECO:0000313" key="9">
    <source>
        <dbReference type="Proteomes" id="UP001063782"/>
    </source>
</evidence>
<comment type="similarity">
    <text evidence="1 4">Belongs to the IF-3 family.</text>
</comment>
<keyword evidence="3 4" id="KW-0648">Protein biosynthesis</keyword>
<dbReference type="HAMAP" id="MF_00080">
    <property type="entry name" value="IF_3"/>
    <property type="match status" value="1"/>
</dbReference>
<proteinExistence type="inferred from homology"/>
<keyword evidence="9" id="KW-1185">Reference proteome</keyword>
<gene>
    <name evidence="4 8" type="primary">infC</name>
    <name evidence="8" type="ORF">LU297_04175</name>
</gene>
<accession>A0ABY6F6R7</accession>
<dbReference type="PANTHER" id="PTHR10938">
    <property type="entry name" value="TRANSLATION INITIATION FACTOR IF-3"/>
    <property type="match status" value="1"/>
</dbReference>
<dbReference type="SUPFAM" id="SSF55200">
    <property type="entry name" value="Translation initiation factor IF3, C-terminal domain"/>
    <property type="match status" value="1"/>
</dbReference>
<keyword evidence="2 4" id="KW-0396">Initiation factor</keyword>
<comment type="subcellular location">
    <subcellularLocation>
        <location evidence="4">Cytoplasm</location>
    </subcellularLocation>
</comment>
<dbReference type="EMBL" id="CP089977">
    <property type="protein sequence ID" value="UXZ05800.1"/>
    <property type="molecule type" value="Genomic_DNA"/>
</dbReference>
<feature type="domain" description="Translation initiation factor 3 N-terminal" evidence="7">
    <location>
        <begin position="1"/>
        <end position="70"/>
    </location>
</feature>
<evidence type="ECO:0000259" key="7">
    <source>
        <dbReference type="Pfam" id="PF05198"/>
    </source>
</evidence>